<keyword evidence="6" id="KW-1185">Reference proteome</keyword>
<organism evidence="5 6">
    <name type="scientific">Dyadobacter pollutisoli</name>
    <dbReference type="NCBI Taxonomy" id="2910158"/>
    <lineage>
        <taxon>Bacteria</taxon>
        <taxon>Pseudomonadati</taxon>
        <taxon>Bacteroidota</taxon>
        <taxon>Cytophagia</taxon>
        <taxon>Cytophagales</taxon>
        <taxon>Spirosomataceae</taxon>
        <taxon>Dyadobacter</taxon>
    </lineage>
</organism>
<dbReference type="PROSITE" id="PS51118">
    <property type="entry name" value="HTH_HXLR"/>
    <property type="match status" value="1"/>
</dbReference>
<keyword evidence="3" id="KW-0804">Transcription</keyword>
<keyword evidence="2" id="KW-0238">DNA-binding</keyword>
<evidence type="ECO:0000256" key="3">
    <source>
        <dbReference type="ARBA" id="ARBA00023163"/>
    </source>
</evidence>
<reference evidence="5" key="1">
    <citation type="submission" date="2022-11" db="EMBL/GenBank/DDBJ databases">
        <title>Dyadobacter pollutisoli sp. nov., isolated from plastic dumped soil.</title>
        <authorList>
            <person name="Kim J.M."/>
            <person name="Kim K.R."/>
            <person name="Lee J.K."/>
            <person name="Hao L."/>
            <person name="Jeon C.O."/>
        </authorList>
    </citation>
    <scope>NUCLEOTIDE SEQUENCE</scope>
    <source>
        <strain evidence="5">U1</strain>
    </source>
</reference>
<evidence type="ECO:0000313" key="6">
    <source>
        <dbReference type="Proteomes" id="UP001164653"/>
    </source>
</evidence>
<evidence type="ECO:0000256" key="1">
    <source>
        <dbReference type="ARBA" id="ARBA00023015"/>
    </source>
</evidence>
<dbReference type="InterPro" id="IPR036388">
    <property type="entry name" value="WH-like_DNA-bd_sf"/>
</dbReference>
<dbReference type="GO" id="GO:0003677">
    <property type="term" value="F:DNA binding"/>
    <property type="evidence" value="ECO:0007669"/>
    <property type="project" value="UniProtKB-KW"/>
</dbReference>
<dbReference type="Pfam" id="PF01638">
    <property type="entry name" value="HxlR"/>
    <property type="match status" value="1"/>
</dbReference>
<evidence type="ECO:0000313" key="5">
    <source>
        <dbReference type="EMBL" id="WAC09214.1"/>
    </source>
</evidence>
<dbReference type="KEGG" id="dpf:ON006_15790"/>
<sequence>MTKLWNNWYNFVTSITEYTSMQNDELREKAKEILSHPRDQREEIQALQDTIYVIGGKWKLPIINSLCNGNKRFRDIERSIPGITTRMLSRELKEMEANQLLRRTVTPSSPVMVEYTVTDYCQSFGDIILEMIKWGKEHREKIMGHSP</sequence>
<keyword evidence="1" id="KW-0805">Transcription regulation</keyword>
<dbReference type="PANTHER" id="PTHR33204:SF29">
    <property type="entry name" value="TRANSCRIPTIONAL REGULATOR"/>
    <property type="match status" value="1"/>
</dbReference>
<dbReference type="AlphaFoldDB" id="A0A9E8N3R4"/>
<name>A0A9E8N3R4_9BACT</name>
<dbReference type="Proteomes" id="UP001164653">
    <property type="component" value="Chromosome"/>
</dbReference>
<accession>A0A9E8N3R4</accession>
<evidence type="ECO:0000259" key="4">
    <source>
        <dbReference type="PROSITE" id="PS51118"/>
    </source>
</evidence>
<gene>
    <name evidence="5" type="ORF">ON006_15790</name>
</gene>
<dbReference type="SUPFAM" id="SSF46785">
    <property type="entry name" value="Winged helix' DNA-binding domain"/>
    <property type="match status" value="1"/>
</dbReference>
<proteinExistence type="predicted"/>
<dbReference type="InterPro" id="IPR036390">
    <property type="entry name" value="WH_DNA-bd_sf"/>
</dbReference>
<feature type="domain" description="HTH hxlR-type" evidence="4">
    <location>
        <begin position="45"/>
        <end position="143"/>
    </location>
</feature>
<dbReference type="EMBL" id="CP112998">
    <property type="protein sequence ID" value="WAC09214.1"/>
    <property type="molecule type" value="Genomic_DNA"/>
</dbReference>
<dbReference type="Gene3D" id="1.10.10.10">
    <property type="entry name" value="Winged helix-like DNA-binding domain superfamily/Winged helix DNA-binding domain"/>
    <property type="match status" value="1"/>
</dbReference>
<protein>
    <submittedName>
        <fullName evidence="5">Helix-turn-helix domain-containing protein</fullName>
    </submittedName>
</protein>
<dbReference type="RefSeq" id="WP_267609878.1">
    <property type="nucleotide sequence ID" value="NZ_CP112998.1"/>
</dbReference>
<evidence type="ECO:0000256" key="2">
    <source>
        <dbReference type="ARBA" id="ARBA00023125"/>
    </source>
</evidence>
<dbReference type="InterPro" id="IPR002577">
    <property type="entry name" value="HTH_HxlR"/>
</dbReference>
<dbReference type="PANTHER" id="PTHR33204">
    <property type="entry name" value="TRANSCRIPTIONAL REGULATOR, MARR FAMILY"/>
    <property type="match status" value="1"/>
</dbReference>